<evidence type="ECO:0000256" key="1">
    <source>
        <dbReference type="ARBA" id="ARBA00009437"/>
    </source>
</evidence>
<protein>
    <submittedName>
        <fullName evidence="6">LysR family transcriptional regulator</fullName>
    </submittedName>
</protein>
<dbReference type="Proteomes" id="UP000996601">
    <property type="component" value="Unassembled WGS sequence"/>
</dbReference>
<dbReference type="SUPFAM" id="SSF53850">
    <property type="entry name" value="Periplasmic binding protein-like II"/>
    <property type="match status" value="1"/>
</dbReference>
<evidence type="ECO:0000313" key="6">
    <source>
        <dbReference type="EMBL" id="MCQ4629055.1"/>
    </source>
</evidence>
<comment type="caution">
    <text evidence="6">The sequence shown here is derived from an EMBL/GenBank/DDBJ whole genome shotgun (WGS) entry which is preliminary data.</text>
</comment>
<evidence type="ECO:0000256" key="2">
    <source>
        <dbReference type="ARBA" id="ARBA00023015"/>
    </source>
</evidence>
<evidence type="ECO:0000313" key="7">
    <source>
        <dbReference type="Proteomes" id="UP000996601"/>
    </source>
</evidence>
<dbReference type="SUPFAM" id="SSF46785">
    <property type="entry name" value="Winged helix' DNA-binding domain"/>
    <property type="match status" value="1"/>
</dbReference>
<dbReference type="EMBL" id="WHSB02000001">
    <property type="protein sequence ID" value="MCQ4629055.1"/>
    <property type="molecule type" value="Genomic_DNA"/>
</dbReference>
<name>A0ABT1R1L0_9HYPH</name>
<proteinExistence type="inferred from homology"/>
<evidence type="ECO:0000259" key="5">
    <source>
        <dbReference type="PROSITE" id="PS50931"/>
    </source>
</evidence>
<dbReference type="RefSeq" id="WP_256115152.1">
    <property type="nucleotide sequence ID" value="NZ_WHSB02000001.1"/>
</dbReference>
<comment type="similarity">
    <text evidence="1">Belongs to the LysR transcriptional regulatory family.</text>
</comment>
<dbReference type="InterPro" id="IPR058163">
    <property type="entry name" value="LysR-type_TF_proteobact-type"/>
</dbReference>
<dbReference type="PANTHER" id="PTHR30537:SF74">
    <property type="entry name" value="HTH-TYPE TRANSCRIPTIONAL REGULATOR TRPI"/>
    <property type="match status" value="1"/>
</dbReference>
<dbReference type="Pfam" id="PF03466">
    <property type="entry name" value="LysR_substrate"/>
    <property type="match status" value="1"/>
</dbReference>
<dbReference type="InterPro" id="IPR000847">
    <property type="entry name" value="LysR_HTH_N"/>
</dbReference>
<keyword evidence="7" id="KW-1185">Reference proteome</keyword>
<dbReference type="PRINTS" id="PR00039">
    <property type="entry name" value="HTHLYSR"/>
</dbReference>
<evidence type="ECO:0000256" key="4">
    <source>
        <dbReference type="ARBA" id="ARBA00023163"/>
    </source>
</evidence>
<keyword evidence="2" id="KW-0805">Transcription regulation</keyword>
<dbReference type="PANTHER" id="PTHR30537">
    <property type="entry name" value="HTH-TYPE TRANSCRIPTIONAL REGULATOR"/>
    <property type="match status" value="1"/>
</dbReference>
<dbReference type="PROSITE" id="PS50931">
    <property type="entry name" value="HTH_LYSR"/>
    <property type="match status" value="1"/>
</dbReference>
<keyword evidence="4" id="KW-0804">Transcription</keyword>
<feature type="domain" description="HTH lysR-type" evidence="5">
    <location>
        <begin position="6"/>
        <end position="63"/>
    </location>
</feature>
<dbReference type="InterPro" id="IPR036390">
    <property type="entry name" value="WH_DNA-bd_sf"/>
</dbReference>
<keyword evidence="3" id="KW-0238">DNA-binding</keyword>
<dbReference type="Gene3D" id="1.10.10.10">
    <property type="entry name" value="Winged helix-like DNA-binding domain superfamily/Winged helix DNA-binding domain"/>
    <property type="match status" value="1"/>
</dbReference>
<dbReference type="InterPro" id="IPR036388">
    <property type="entry name" value="WH-like_DNA-bd_sf"/>
</dbReference>
<organism evidence="6 7">
    <name type="scientific">Shinella lacus</name>
    <dbReference type="NCBI Taxonomy" id="2654216"/>
    <lineage>
        <taxon>Bacteria</taxon>
        <taxon>Pseudomonadati</taxon>
        <taxon>Pseudomonadota</taxon>
        <taxon>Alphaproteobacteria</taxon>
        <taxon>Hyphomicrobiales</taxon>
        <taxon>Rhizobiaceae</taxon>
        <taxon>Shinella</taxon>
    </lineage>
</organism>
<sequence>MSVRLPTLRALQAFEAIGRFGSVAAAARDLGISSGAVSQHIGRLEEEVGVALFERKGRSLVLTSWGQIYLERIRVGFDHLRAASTVLQRARLKSGIVVSAPPSLTIRWLGPLLAEWQTISPGLSVRLIGEDDEPVFEEEQVDFRISYGSARHRYAHFSELFVDKVAPLCSPAFLKKHPVTTPADIFKGPLIGIEWENPYQSPPTWSDWAAQAGLPRREPQCDLSFSLSSAAIDAAVNDAGFVLGQTSMIANDLAQGKLVVACNCWIALSEPYALAWNRAALDRPFGREFRDFIIRSGRRLGNTA</sequence>
<evidence type="ECO:0000256" key="3">
    <source>
        <dbReference type="ARBA" id="ARBA00023125"/>
    </source>
</evidence>
<accession>A0ABT1R1L0</accession>
<gene>
    <name evidence="6" type="ORF">GB927_003330</name>
</gene>
<dbReference type="Gene3D" id="3.40.190.10">
    <property type="entry name" value="Periplasmic binding protein-like II"/>
    <property type="match status" value="2"/>
</dbReference>
<reference evidence="6" key="1">
    <citation type="submission" date="2021-07" db="EMBL/GenBank/DDBJ databases">
        <title>Shinella sp. nov., a novel member of the genus Shinella from water.</title>
        <authorList>
            <person name="Deng Y."/>
        </authorList>
    </citation>
    <scope>NUCLEOTIDE SEQUENCE</scope>
    <source>
        <strain evidence="6">CPCC 100929</strain>
    </source>
</reference>
<dbReference type="Pfam" id="PF00126">
    <property type="entry name" value="HTH_1"/>
    <property type="match status" value="1"/>
</dbReference>
<dbReference type="InterPro" id="IPR005119">
    <property type="entry name" value="LysR_subst-bd"/>
</dbReference>